<keyword evidence="9" id="KW-1185">Reference proteome</keyword>
<evidence type="ECO:0000313" key="9">
    <source>
        <dbReference type="Proteomes" id="UP000076842"/>
    </source>
</evidence>
<evidence type="ECO:0000313" key="8">
    <source>
        <dbReference type="EMBL" id="KZT51548.1"/>
    </source>
</evidence>
<dbReference type="Pfam" id="PF00067">
    <property type="entry name" value="p450"/>
    <property type="match status" value="1"/>
</dbReference>
<dbReference type="GO" id="GO:0005506">
    <property type="term" value="F:iron ion binding"/>
    <property type="evidence" value="ECO:0007669"/>
    <property type="project" value="InterPro"/>
</dbReference>
<dbReference type="CDD" id="cd11041">
    <property type="entry name" value="CYP503A1-like"/>
    <property type="match status" value="1"/>
</dbReference>
<dbReference type="GO" id="GO:0004497">
    <property type="term" value="F:monooxygenase activity"/>
    <property type="evidence" value="ECO:0007669"/>
    <property type="project" value="UniProtKB-KW"/>
</dbReference>
<dbReference type="SUPFAM" id="SSF48264">
    <property type="entry name" value="Cytochrome P450"/>
    <property type="match status" value="1"/>
</dbReference>
<dbReference type="InterPro" id="IPR001128">
    <property type="entry name" value="Cyt_P450"/>
</dbReference>
<organism evidence="8 9">
    <name type="scientific">Calocera cornea HHB12733</name>
    <dbReference type="NCBI Taxonomy" id="1353952"/>
    <lineage>
        <taxon>Eukaryota</taxon>
        <taxon>Fungi</taxon>
        <taxon>Dikarya</taxon>
        <taxon>Basidiomycota</taxon>
        <taxon>Agaricomycotina</taxon>
        <taxon>Dacrymycetes</taxon>
        <taxon>Dacrymycetales</taxon>
        <taxon>Dacrymycetaceae</taxon>
        <taxon>Calocera</taxon>
    </lineage>
</organism>
<evidence type="ECO:0000256" key="5">
    <source>
        <dbReference type="ARBA" id="ARBA00023004"/>
    </source>
</evidence>
<evidence type="ECO:0000256" key="7">
    <source>
        <dbReference type="PIRSR" id="PIRSR602403-1"/>
    </source>
</evidence>
<proteinExistence type="inferred from homology"/>
<dbReference type="InterPro" id="IPR036396">
    <property type="entry name" value="Cyt_P450_sf"/>
</dbReference>
<feature type="binding site" description="axial binding residue" evidence="7">
    <location>
        <position position="200"/>
    </location>
    <ligand>
        <name>heme</name>
        <dbReference type="ChEBI" id="CHEBI:30413"/>
    </ligand>
    <ligandPart>
        <name>Fe</name>
        <dbReference type="ChEBI" id="CHEBI:18248"/>
    </ligandPart>
</feature>
<evidence type="ECO:0000256" key="6">
    <source>
        <dbReference type="ARBA" id="ARBA00023033"/>
    </source>
</evidence>
<keyword evidence="6" id="KW-0503">Monooxygenase</keyword>
<dbReference type="InterPro" id="IPR002403">
    <property type="entry name" value="Cyt_P450_E_grp-IV"/>
</dbReference>
<reference evidence="8 9" key="1">
    <citation type="journal article" date="2016" name="Mol. Biol. Evol.">
        <title>Comparative Genomics of Early-Diverging Mushroom-Forming Fungi Provides Insights into the Origins of Lignocellulose Decay Capabilities.</title>
        <authorList>
            <person name="Nagy L.G."/>
            <person name="Riley R."/>
            <person name="Tritt A."/>
            <person name="Adam C."/>
            <person name="Daum C."/>
            <person name="Floudas D."/>
            <person name="Sun H."/>
            <person name="Yadav J.S."/>
            <person name="Pangilinan J."/>
            <person name="Larsson K.H."/>
            <person name="Matsuura K."/>
            <person name="Barry K."/>
            <person name="Labutti K."/>
            <person name="Kuo R."/>
            <person name="Ohm R.A."/>
            <person name="Bhattacharya S.S."/>
            <person name="Shirouzu T."/>
            <person name="Yoshinaga Y."/>
            <person name="Martin F.M."/>
            <person name="Grigoriev I.V."/>
            <person name="Hibbett D.S."/>
        </authorList>
    </citation>
    <scope>NUCLEOTIDE SEQUENCE [LARGE SCALE GENOMIC DNA]</scope>
    <source>
        <strain evidence="8 9">HHB12733</strain>
    </source>
</reference>
<keyword evidence="5 7" id="KW-0408">Iron</keyword>
<dbReference type="PANTHER" id="PTHR46206">
    <property type="entry name" value="CYTOCHROME P450"/>
    <property type="match status" value="1"/>
</dbReference>
<dbReference type="OrthoDB" id="1844152at2759"/>
<dbReference type="PRINTS" id="PR00465">
    <property type="entry name" value="EP450IV"/>
</dbReference>
<keyword evidence="3 7" id="KW-0479">Metal-binding</keyword>
<dbReference type="GO" id="GO:0016705">
    <property type="term" value="F:oxidoreductase activity, acting on paired donors, with incorporation or reduction of molecular oxygen"/>
    <property type="evidence" value="ECO:0007669"/>
    <property type="project" value="InterPro"/>
</dbReference>
<dbReference type="GO" id="GO:0020037">
    <property type="term" value="F:heme binding"/>
    <property type="evidence" value="ECO:0007669"/>
    <property type="project" value="InterPro"/>
</dbReference>
<dbReference type="PANTHER" id="PTHR46206:SF1">
    <property type="entry name" value="P450, PUTATIVE (EUROFUNG)-RELATED"/>
    <property type="match status" value="1"/>
</dbReference>
<protein>
    <submittedName>
        <fullName evidence="8">Cytochrome P450</fullName>
    </submittedName>
</protein>
<comment type="similarity">
    <text evidence="2">Belongs to the cytochrome P450 family.</text>
</comment>
<keyword evidence="7" id="KW-0349">Heme</keyword>
<dbReference type="EMBL" id="KV424103">
    <property type="protein sequence ID" value="KZT51548.1"/>
    <property type="molecule type" value="Genomic_DNA"/>
</dbReference>
<keyword evidence="4" id="KW-0560">Oxidoreductase</keyword>
<comment type="cofactor">
    <cofactor evidence="1 7">
        <name>heme</name>
        <dbReference type="ChEBI" id="CHEBI:30413"/>
    </cofactor>
</comment>
<name>A0A165CWI3_9BASI</name>
<dbReference type="Gene3D" id="1.10.630.10">
    <property type="entry name" value="Cytochrome P450"/>
    <property type="match status" value="1"/>
</dbReference>
<dbReference type="InParanoid" id="A0A165CWI3"/>
<sequence length="257" mass="29250">MSRYVLDHVYPTGRTLKLLNSKRDFLQHLMDTAPDRDREAKEIAIRVMSLNVASTHTSAIPFTRLFYDLLANPEYIEPLKAEAELAINDHGWTKDGIRAMVKMDSFFKESMRYRGIGMSSLSRRVMKPMHLSDGTILPAGAQVAANAWSVHHDSSIYPDPDTFDPFRFSNKVEQGESAAHHAFWTPSSEYLVWGHGVHVCAGRFFIVYVLKAMMAHMLLNYDFKIPEGQKSPKKETFLSVAILPNLKGKVEFCRRQA</sequence>
<gene>
    <name evidence="8" type="ORF">CALCODRAFT_132229</name>
</gene>
<evidence type="ECO:0000256" key="3">
    <source>
        <dbReference type="ARBA" id="ARBA00022723"/>
    </source>
</evidence>
<evidence type="ECO:0000256" key="2">
    <source>
        <dbReference type="ARBA" id="ARBA00010617"/>
    </source>
</evidence>
<dbReference type="Proteomes" id="UP000076842">
    <property type="component" value="Unassembled WGS sequence"/>
</dbReference>
<dbReference type="STRING" id="1353952.A0A165CWI3"/>
<evidence type="ECO:0000256" key="1">
    <source>
        <dbReference type="ARBA" id="ARBA00001971"/>
    </source>
</evidence>
<dbReference type="AlphaFoldDB" id="A0A165CWI3"/>
<accession>A0A165CWI3</accession>
<evidence type="ECO:0000256" key="4">
    <source>
        <dbReference type="ARBA" id="ARBA00023002"/>
    </source>
</evidence>